<dbReference type="PANTHER" id="PTHR37464">
    <property type="entry name" value="BLL2463 PROTEIN"/>
    <property type="match status" value="1"/>
</dbReference>
<dbReference type="InterPro" id="IPR036465">
    <property type="entry name" value="vWFA_dom_sf"/>
</dbReference>
<keyword evidence="1" id="KW-0812">Transmembrane</keyword>
<protein>
    <submittedName>
        <fullName evidence="3">Putative membrane protein (TIGR02226 family)</fullName>
    </submittedName>
</protein>
<dbReference type="InterPro" id="IPR011933">
    <property type="entry name" value="Double_TM_dom"/>
</dbReference>
<dbReference type="EMBL" id="RBKU01000001">
    <property type="protein sequence ID" value="RKR84435.1"/>
    <property type="molecule type" value="Genomic_DNA"/>
</dbReference>
<reference evidence="3 4" key="1">
    <citation type="submission" date="2018-10" db="EMBL/GenBank/DDBJ databases">
        <title>Genomic Encyclopedia of Archaeal and Bacterial Type Strains, Phase II (KMG-II): from individual species to whole genera.</title>
        <authorList>
            <person name="Goeker M."/>
        </authorList>
    </citation>
    <scope>NUCLEOTIDE SEQUENCE [LARGE SCALE GENOMIC DNA]</scope>
    <source>
        <strain evidence="3 4">DSM 18602</strain>
    </source>
</reference>
<dbReference type="NCBIfam" id="TIGR02226">
    <property type="entry name" value="two_anch"/>
    <property type="match status" value="1"/>
</dbReference>
<dbReference type="SUPFAM" id="SSF52317">
    <property type="entry name" value="Class I glutamine amidotransferase-like"/>
    <property type="match status" value="1"/>
</dbReference>
<gene>
    <name evidence="3" type="ORF">BDD43_4672</name>
</gene>
<evidence type="ECO:0000256" key="1">
    <source>
        <dbReference type="SAM" id="Phobius"/>
    </source>
</evidence>
<dbReference type="InterPro" id="IPR029062">
    <property type="entry name" value="Class_I_gatase-like"/>
</dbReference>
<dbReference type="CDD" id="cd03143">
    <property type="entry name" value="A4_beta-galactosidase_middle_domain"/>
    <property type="match status" value="1"/>
</dbReference>
<comment type="caution">
    <text evidence="3">The sequence shown here is derived from an EMBL/GenBank/DDBJ whole genome shotgun (WGS) entry which is preliminary data.</text>
</comment>
<dbReference type="Proteomes" id="UP000268007">
    <property type="component" value="Unassembled WGS sequence"/>
</dbReference>
<dbReference type="Pfam" id="PF07584">
    <property type="entry name" value="BatA"/>
    <property type="match status" value="1"/>
</dbReference>
<dbReference type="PANTHER" id="PTHR37464:SF1">
    <property type="entry name" value="BLL2463 PROTEIN"/>
    <property type="match status" value="1"/>
</dbReference>
<dbReference type="InterPro" id="IPR024163">
    <property type="entry name" value="Aerotolerance_reg_N"/>
</dbReference>
<keyword evidence="1" id="KW-1133">Transmembrane helix</keyword>
<dbReference type="Gene3D" id="3.40.50.410">
    <property type="entry name" value="von Willebrand factor, type A domain"/>
    <property type="match status" value="1"/>
</dbReference>
<dbReference type="RefSeq" id="WP_121200060.1">
    <property type="nucleotide sequence ID" value="NZ_RBKU01000001.1"/>
</dbReference>
<feature type="transmembrane region" description="Helical" evidence="1">
    <location>
        <begin position="56"/>
        <end position="78"/>
    </location>
</feature>
<dbReference type="OrthoDB" id="9810200at2"/>
<keyword evidence="4" id="KW-1185">Reference proteome</keyword>
<evidence type="ECO:0000313" key="3">
    <source>
        <dbReference type="EMBL" id="RKR84435.1"/>
    </source>
</evidence>
<sequence>MLFVYPAFLFGLLSLAIPVIIHLFHFRQYKKVYFSNVQFLKNIQQQQSSRKNLKKLLILITRLLAVFFLVLAFARPFIPAKQNITVGKTHLVSIFVDNSYSMQTVNREGSLLDEARRRAKEIASGYGINDRFQLLTQDFEGRHQRLLNRDEFNDEVDKIKISPQSRQLQQVVNRAQSLLNTQFNGQKALYVISDFQKNMFSPKAITTDTAVQLGLVELKPNLLPNIAVDSVWLLSAVHRPGESEKLVVRLHNYADQKAEKVPLKLLINGQQKALGGFTLNARGVQNDTLSFSGLQAGWQQGEIDLQDNPVNFDNQFYFTFKVQQQMPLLLVDGGAPNPYIQAVFNADAFFKPQLVHNGNIDYAGLAAYPLVVLSDLKTISTGLAQQLKTYVSNGGTLLVFPADGADVASYKLLLQPLAANYPGKVLTNGGRVSYINLQNALFKNTFEQLPQNPDLPVVQRYYDLEGSSRNSGENLMELPGGKAFFGVYPYAKGRTYVSAVPLDDSYSNLAHHALLVPLLFRIALLSGHYPALFYTIGNDEAVETLPIQATDKQVLKLHKAQQVIIPDVRQQEGTVLYLSDQVHEAGNYTLQKQDSLIAVLAFNSSRSESDLTYLSSAELKAKISGKQGTVIQAGAASLKDTVAKTNIGLELWKLCIILALISLAAEIVLLRFYQPEKQVVPVNNNPT</sequence>
<evidence type="ECO:0000313" key="4">
    <source>
        <dbReference type="Proteomes" id="UP000268007"/>
    </source>
</evidence>
<keyword evidence="1" id="KW-0472">Membrane</keyword>
<organism evidence="3 4">
    <name type="scientific">Mucilaginibacter gracilis</name>
    <dbReference type="NCBI Taxonomy" id="423350"/>
    <lineage>
        <taxon>Bacteria</taxon>
        <taxon>Pseudomonadati</taxon>
        <taxon>Bacteroidota</taxon>
        <taxon>Sphingobacteriia</taxon>
        <taxon>Sphingobacteriales</taxon>
        <taxon>Sphingobacteriaceae</taxon>
        <taxon>Mucilaginibacter</taxon>
    </lineage>
</organism>
<dbReference type="AlphaFoldDB" id="A0A495J627"/>
<dbReference type="Gene3D" id="3.40.50.880">
    <property type="match status" value="1"/>
</dbReference>
<proteinExistence type="predicted"/>
<evidence type="ECO:0000259" key="2">
    <source>
        <dbReference type="Pfam" id="PF07584"/>
    </source>
</evidence>
<feature type="transmembrane region" description="Helical" evidence="1">
    <location>
        <begin position="6"/>
        <end position="26"/>
    </location>
</feature>
<name>A0A495J627_9SPHI</name>
<feature type="domain" description="Aerotolerance regulator N-terminal" evidence="2">
    <location>
        <begin position="1"/>
        <end position="76"/>
    </location>
</feature>
<accession>A0A495J627</accession>